<dbReference type="EMBL" id="GG692405">
    <property type="protein sequence ID" value="EER30267.1"/>
    <property type="molecule type" value="Genomic_DNA"/>
</dbReference>
<reference evidence="2 3" key="1">
    <citation type="journal article" date="2009" name="Nature">
        <title>Evolution of pathogenicity and sexual reproduction in eight Candida genomes.</title>
        <authorList>
            <person name="Butler G."/>
            <person name="Rasmussen M.D."/>
            <person name="Lin M.F."/>
            <person name="Santos M.A."/>
            <person name="Sakthikumar S."/>
            <person name="Munro C.A."/>
            <person name="Rheinbay E."/>
            <person name="Grabherr M."/>
            <person name="Forche A."/>
            <person name="Reedy J.L."/>
            <person name="Agrafioti I."/>
            <person name="Arnaud M.B."/>
            <person name="Bates S."/>
            <person name="Brown A.J."/>
            <person name="Brunke S."/>
            <person name="Costanzo M.C."/>
            <person name="Fitzpatrick D.A."/>
            <person name="de Groot P.W."/>
            <person name="Harris D."/>
            <person name="Hoyer L.L."/>
            <person name="Hube B."/>
            <person name="Klis F.M."/>
            <person name="Kodira C."/>
            <person name="Lennard N."/>
            <person name="Logue M.E."/>
            <person name="Martin R."/>
            <person name="Neiman A.M."/>
            <person name="Nikolaou E."/>
            <person name="Quail M.A."/>
            <person name="Quinn J."/>
            <person name="Santos M.C."/>
            <person name="Schmitzberger F.F."/>
            <person name="Sherlock G."/>
            <person name="Shah P."/>
            <person name="Silverstein K.A."/>
            <person name="Skrzypek M.S."/>
            <person name="Soll D."/>
            <person name="Staggs R."/>
            <person name="Stansfield I."/>
            <person name="Stumpf M.P."/>
            <person name="Sudbery P.E."/>
            <person name="Srikantha T."/>
            <person name="Zeng Q."/>
            <person name="Berman J."/>
            <person name="Berriman M."/>
            <person name="Heitman J."/>
            <person name="Gow N.A."/>
            <person name="Lorenz M.C."/>
            <person name="Birren B.W."/>
            <person name="Kellis M."/>
            <person name="Cuomo C.A."/>
        </authorList>
    </citation>
    <scope>NUCLEOTIDE SEQUENCE [LARGE SCALE GENOMIC DNA]</scope>
    <source>
        <strain evidence="3">ATCC MYA-3404 / T1</strain>
    </source>
</reference>
<keyword evidence="1" id="KW-0472">Membrane</keyword>
<keyword evidence="3" id="KW-1185">Reference proteome</keyword>
<evidence type="ECO:0000313" key="3">
    <source>
        <dbReference type="Proteomes" id="UP000002037"/>
    </source>
</evidence>
<dbReference type="Proteomes" id="UP000002037">
    <property type="component" value="Unassembled WGS sequence"/>
</dbReference>
<evidence type="ECO:0008006" key="4">
    <source>
        <dbReference type="Google" id="ProtNLM"/>
    </source>
</evidence>
<dbReference type="VEuPathDB" id="FungiDB:CTRG_06051"/>
<proteinExistence type="predicted"/>
<protein>
    <recommendedName>
        <fullName evidence="4">MARVEL domain-containing protein</fullName>
    </recommendedName>
</protein>
<sequence length="213" mass="23812">MRSQDPNKPLKVFISICFRVSFLCWPGIAGIIIGSTEIFENYYQYGVMESSAAPYYFDVIFGSFVFGGTLLSLVLLPTCGNIIVPAAIIFVDISLFAGCISWIPFTIGRGFEVPMGLRLSISSTLISFFILVLDLVGIVIPIYKEYGIKGLFNRKKFYYGGMFVQPCVRETAIKRISEGWKEYSNNRVSIAKENIEITDDIHSGNQVLENHGV</sequence>
<feature type="transmembrane region" description="Helical" evidence="1">
    <location>
        <begin position="55"/>
        <end position="76"/>
    </location>
</feature>
<dbReference type="HOGENOM" id="CLU_1272120_0_0_1"/>
<dbReference type="RefSeq" id="XP_002546573.1">
    <property type="nucleotide sequence ID" value="XM_002546527.1"/>
</dbReference>
<evidence type="ECO:0000256" key="1">
    <source>
        <dbReference type="SAM" id="Phobius"/>
    </source>
</evidence>
<evidence type="ECO:0000313" key="2">
    <source>
        <dbReference type="EMBL" id="EER30267.1"/>
    </source>
</evidence>
<name>C5MJ08_CANTT</name>
<dbReference type="AlphaFoldDB" id="C5MJ08"/>
<feature type="transmembrane region" description="Helical" evidence="1">
    <location>
        <begin position="83"/>
        <end position="105"/>
    </location>
</feature>
<keyword evidence="1" id="KW-1133">Transmembrane helix</keyword>
<organism evidence="2 3">
    <name type="scientific">Candida tropicalis (strain ATCC MYA-3404 / T1)</name>
    <name type="common">Yeast</name>
    <dbReference type="NCBI Taxonomy" id="294747"/>
    <lineage>
        <taxon>Eukaryota</taxon>
        <taxon>Fungi</taxon>
        <taxon>Dikarya</taxon>
        <taxon>Ascomycota</taxon>
        <taxon>Saccharomycotina</taxon>
        <taxon>Pichiomycetes</taxon>
        <taxon>Debaryomycetaceae</taxon>
        <taxon>Candida/Lodderomyces clade</taxon>
        <taxon>Candida</taxon>
    </lineage>
</organism>
<accession>C5MJ08</accession>
<dbReference type="GeneID" id="8298700"/>
<feature type="transmembrane region" description="Helical" evidence="1">
    <location>
        <begin position="12"/>
        <end position="35"/>
    </location>
</feature>
<gene>
    <name evidence="2" type="ORF">CTRG_06051</name>
</gene>
<keyword evidence="1" id="KW-0812">Transmembrane</keyword>
<dbReference type="KEGG" id="ctp:CTRG_06051"/>
<feature type="transmembrane region" description="Helical" evidence="1">
    <location>
        <begin position="125"/>
        <end position="143"/>
    </location>
</feature>